<dbReference type="PROSITE" id="PS51186">
    <property type="entry name" value="GNAT"/>
    <property type="match status" value="1"/>
</dbReference>
<keyword evidence="3" id="KW-1185">Reference proteome</keyword>
<dbReference type="RefSeq" id="WP_345528394.1">
    <property type="nucleotide sequence ID" value="NZ_BAABKN010000023.1"/>
</dbReference>
<name>A0ABP8Z789_9ACTN</name>
<feature type="domain" description="N-acetyltransferase" evidence="1">
    <location>
        <begin position="4"/>
        <end position="216"/>
    </location>
</feature>
<proteinExistence type="predicted"/>
<accession>A0ABP8Z789</accession>
<sequence length="216" mass="24001">MPQIEVRPYDVADRDELVGVVFEAAGEGAPSSEVWGHHASLAEVYLTPYLDLEPESVFVVTVDGRPAGYLAGCVDESSFPSEEERTSAAIKKYRLFRLPGPRRFFLRAALDTALLKLRRVPTAGELTDPRWPSHLHIDLMPEARGSGAAAGLMELWFARLREVGSPGCYLQTSAENARAVAFFERVGFRKYGDNAIVPGMRYAGERMHQQTMVWDA</sequence>
<organism evidence="2 3">
    <name type="scientific">Nocardioides endophyticus</name>
    <dbReference type="NCBI Taxonomy" id="1353775"/>
    <lineage>
        <taxon>Bacteria</taxon>
        <taxon>Bacillati</taxon>
        <taxon>Actinomycetota</taxon>
        <taxon>Actinomycetes</taxon>
        <taxon>Propionibacteriales</taxon>
        <taxon>Nocardioidaceae</taxon>
        <taxon>Nocardioides</taxon>
    </lineage>
</organism>
<reference evidence="3" key="1">
    <citation type="journal article" date="2019" name="Int. J. Syst. Evol. Microbiol.">
        <title>The Global Catalogue of Microorganisms (GCM) 10K type strain sequencing project: providing services to taxonomists for standard genome sequencing and annotation.</title>
        <authorList>
            <consortium name="The Broad Institute Genomics Platform"/>
            <consortium name="The Broad Institute Genome Sequencing Center for Infectious Disease"/>
            <person name="Wu L."/>
            <person name="Ma J."/>
        </authorList>
    </citation>
    <scope>NUCLEOTIDE SEQUENCE [LARGE SCALE GENOMIC DNA]</scope>
    <source>
        <strain evidence="3">JCM 18532</strain>
    </source>
</reference>
<dbReference type="SUPFAM" id="SSF55729">
    <property type="entry name" value="Acyl-CoA N-acyltransferases (Nat)"/>
    <property type="match status" value="1"/>
</dbReference>
<evidence type="ECO:0000313" key="2">
    <source>
        <dbReference type="EMBL" id="GAA4748548.1"/>
    </source>
</evidence>
<protein>
    <submittedName>
        <fullName evidence="2">GNAT family N-acetyltransferase</fullName>
    </submittedName>
</protein>
<comment type="caution">
    <text evidence="2">The sequence shown here is derived from an EMBL/GenBank/DDBJ whole genome shotgun (WGS) entry which is preliminary data.</text>
</comment>
<dbReference type="InterPro" id="IPR016181">
    <property type="entry name" value="Acyl_CoA_acyltransferase"/>
</dbReference>
<dbReference type="Proteomes" id="UP001499882">
    <property type="component" value="Unassembled WGS sequence"/>
</dbReference>
<dbReference type="Pfam" id="PF00583">
    <property type="entry name" value="Acetyltransf_1"/>
    <property type="match status" value="1"/>
</dbReference>
<dbReference type="InterPro" id="IPR000182">
    <property type="entry name" value="GNAT_dom"/>
</dbReference>
<evidence type="ECO:0000313" key="3">
    <source>
        <dbReference type="Proteomes" id="UP001499882"/>
    </source>
</evidence>
<dbReference type="EMBL" id="BAABKN010000023">
    <property type="protein sequence ID" value="GAA4748548.1"/>
    <property type="molecule type" value="Genomic_DNA"/>
</dbReference>
<dbReference type="Gene3D" id="3.40.630.30">
    <property type="match status" value="1"/>
</dbReference>
<gene>
    <name evidence="2" type="ORF">GCM10023350_36850</name>
</gene>
<evidence type="ECO:0000259" key="1">
    <source>
        <dbReference type="PROSITE" id="PS51186"/>
    </source>
</evidence>